<dbReference type="Proteomes" id="UP001484179">
    <property type="component" value="Chromosome 2"/>
</dbReference>
<keyword evidence="2" id="KW-1185">Reference proteome</keyword>
<name>A0ABZ3BS11_BURPY</name>
<gene>
    <name evidence="1" type="ORF">WN985_27135</name>
</gene>
<dbReference type="EMBL" id="CP150850">
    <property type="protein sequence ID" value="WZW56230.1"/>
    <property type="molecule type" value="Genomic_DNA"/>
</dbReference>
<accession>A0ABZ3BS11</accession>
<proteinExistence type="predicted"/>
<reference evidence="1 2" key="1">
    <citation type="submission" date="2024-04" db="EMBL/GenBank/DDBJ databases">
        <title>Biological Control Activity of Plant Growth Promoting Rhizobacteria Burkholderia pyrrocinia BX1 against Tobacco black shank Introduction Tobacco black shank (TBS) caused by the oomycete Phytophthora. nicotianae (P. nicotianae) has become a destructive soil.</title>
        <authorList>
            <person name="Liu X."/>
            <person name="Shu C."/>
        </authorList>
    </citation>
    <scope>NUCLEOTIDE SEQUENCE [LARGE SCALE GENOMIC DNA]</scope>
    <source>
        <strain evidence="1 2">BX1</strain>
    </source>
</reference>
<protein>
    <submittedName>
        <fullName evidence="1">Uncharacterized protein</fullName>
    </submittedName>
</protein>
<evidence type="ECO:0000313" key="1">
    <source>
        <dbReference type="EMBL" id="WZW56230.1"/>
    </source>
</evidence>
<dbReference type="RefSeq" id="WP_342310166.1">
    <property type="nucleotide sequence ID" value="NZ_CP150850.1"/>
</dbReference>
<organism evidence="1 2">
    <name type="scientific">Burkholderia pyrrocinia</name>
    <name type="common">Pseudomonas pyrrocinia</name>
    <dbReference type="NCBI Taxonomy" id="60550"/>
    <lineage>
        <taxon>Bacteria</taxon>
        <taxon>Pseudomonadati</taxon>
        <taxon>Pseudomonadota</taxon>
        <taxon>Betaproteobacteria</taxon>
        <taxon>Burkholderiales</taxon>
        <taxon>Burkholderiaceae</taxon>
        <taxon>Burkholderia</taxon>
        <taxon>Burkholderia cepacia complex</taxon>
    </lineage>
</organism>
<evidence type="ECO:0000313" key="2">
    <source>
        <dbReference type="Proteomes" id="UP001484179"/>
    </source>
</evidence>
<sequence>MLSGVPAPVGESRRYWVAQTVEEGVYRQDAVDVGRTERLGDAKCFKDVT</sequence>